<comment type="caution">
    <text evidence="1">The sequence shown here is derived from an EMBL/GenBank/DDBJ whole genome shotgun (WGS) entry which is preliminary data.</text>
</comment>
<accession>A0AAV0S736</accession>
<dbReference type="EMBL" id="CAMGYJ010000011">
    <property type="protein sequence ID" value="CAI0629024.1"/>
    <property type="molecule type" value="Genomic_DNA"/>
</dbReference>
<evidence type="ECO:0000313" key="2">
    <source>
        <dbReference type="Proteomes" id="UP001154282"/>
    </source>
</evidence>
<keyword evidence="2" id="KW-1185">Reference proteome</keyword>
<dbReference type="Proteomes" id="UP001154282">
    <property type="component" value="Unassembled WGS sequence"/>
</dbReference>
<organism evidence="1 2">
    <name type="scientific">Linum tenue</name>
    <dbReference type="NCBI Taxonomy" id="586396"/>
    <lineage>
        <taxon>Eukaryota</taxon>
        <taxon>Viridiplantae</taxon>
        <taxon>Streptophyta</taxon>
        <taxon>Embryophyta</taxon>
        <taxon>Tracheophyta</taxon>
        <taxon>Spermatophyta</taxon>
        <taxon>Magnoliopsida</taxon>
        <taxon>eudicotyledons</taxon>
        <taxon>Gunneridae</taxon>
        <taxon>Pentapetalae</taxon>
        <taxon>rosids</taxon>
        <taxon>fabids</taxon>
        <taxon>Malpighiales</taxon>
        <taxon>Linaceae</taxon>
        <taxon>Linum</taxon>
    </lineage>
</organism>
<evidence type="ECO:0000313" key="1">
    <source>
        <dbReference type="EMBL" id="CAI0629024.1"/>
    </source>
</evidence>
<name>A0AAV0S736_9ROSI</name>
<reference evidence="1" key="1">
    <citation type="submission" date="2022-08" db="EMBL/GenBank/DDBJ databases">
        <authorList>
            <person name="Gutierrez-Valencia J."/>
        </authorList>
    </citation>
    <scope>NUCLEOTIDE SEQUENCE</scope>
</reference>
<gene>
    <name evidence="1" type="ORF">LITE_LOCUS51848</name>
</gene>
<proteinExistence type="predicted"/>
<dbReference type="AlphaFoldDB" id="A0AAV0S736"/>
<protein>
    <submittedName>
        <fullName evidence="1">Uncharacterized protein</fullName>
    </submittedName>
</protein>
<sequence length="18" mass="2200">MSYTIFWPPPENTYLQGR</sequence>